<evidence type="ECO:0000313" key="2">
    <source>
        <dbReference type="Proteomes" id="UP000199372"/>
    </source>
</evidence>
<dbReference type="RefSeq" id="WP_073129294.1">
    <property type="nucleotide sequence ID" value="NZ_FOCM01000002.1"/>
</dbReference>
<protein>
    <submittedName>
        <fullName evidence="1">Uncharacterized protein</fullName>
    </submittedName>
</protein>
<name>A0A1H8CRT1_9RHOB</name>
<evidence type="ECO:0000313" key="1">
    <source>
        <dbReference type="EMBL" id="SEM97582.1"/>
    </source>
</evidence>
<dbReference type="OrthoDB" id="7658488at2"/>
<keyword evidence="2" id="KW-1185">Reference proteome</keyword>
<gene>
    <name evidence="1" type="ORF">SAMN04488011_10244</name>
</gene>
<sequence>MSAYLPEDLAPEQIIGRARLIARQRRLSVVSNGRRIPVLHLWKGGFAVAPDMARHLRGLVELYEGEKLLGWCLVSSGTIEADAHRFDFKRFTACAENAPVDFVRILPKPPTSDIHI</sequence>
<accession>A0A1H8CRT1</accession>
<proteinExistence type="predicted"/>
<dbReference type="AlphaFoldDB" id="A0A1H8CRT1"/>
<reference evidence="2" key="1">
    <citation type="submission" date="2016-10" db="EMBL/GenBank/DDBJ databases">
        <authorList>
            <person name="Varghese N."/>
            <person name="Submissions S."/>
        </authorList>
    </citation>
    <scope>NUCLEOTIDE SEQUENCE [LARGE SCALE GENOMIC DNA]</scope>
    <source>
        <strain evidence="2">DSM 26893</strain>
    </source>
</reference>
<dbReference type="EMBL" id="FOCM01000002">
    <property type="protein sequence ID" value="SEM97582.1"/>
    <property type="molecule type" value="Genomic_DNA"/>
</dbReference>
<organism evidence="1 2">
    <name type="scientific">Palleronia pelagia</name>
    <dbReference type="NCBI Taxonomy" id="387096"/>
    <lineage>
        <taxon>Bacteria</taxon>
        <taxon>Pseudomonadati</taxon>
        <taxon>Pseudomonadota</taxon>
        <taxon>Alphaproteobacteria</taxon>
        <taxon>Rhodobacterales</taxon>
        <taxon>Roseobacteraceae</taxon>
        <taxon>Palleronia</taxon>
    </lineage>
</organism>
<dbReference type="Proteomes" id="UP000199372">
    <property type="component" value="Unassembled WGS sequence"/>
</dbReference>